<keyword evidence="3" id="KW-1185">Reference proteome</keyword>
<sequence>MSPQELKVELKLPIHPSEQWVLEGQRGKTNSEDFALAEETSTPALSINAQMAALVDALKAAEESRKVENEDFRQKLESIMTQVEGFVKSVISLRQEKEKPVPPSDPPCEAVEKENFEEEVKVLQKNLCSCGIHDAIEDWELKFDMDCPSQPPHSNECGILMEKDNIALASFPATELPSPPFCSFSNANAAKSLLLLQSERREVSTFLSPVRRRTRSAQTDESFLSHRMPSLA</sequence>
<comment type="caution">
    <text evidence="2">The sequence shown here is derived from an EMBL/GenBank/DDBJ whole genome shotgun (WGS) entry which is preliminary data.</text>
</comment>
<dbReference type="AlphaFoldDB" id="A0A843TTC0"/>
<feature type="region of interest" description="Disordered" evidence="1">
    <location>
        <begin position="210"/>
        <end position="232"/>
    </location>
</feature>
<protein>
    <submittedName>
        <fullName evidence="2">Uncharacterized protein</fullName>
    </submittedName>
</protein>
<evidence type="ECO:0000313" key="2">
    <source>
        <dbReference type="EMBL" id="MQL71599.1"/>
    </source>
</evidence>
<gene>
    <name evidence="2" type="ORF">Taro_003914</name>
</gene>
<organism evidence="2 3">
    <name type="scientific">Colocasia esculenta</name>
    <name type="common">Wild taro</name>
    <name type="synonym">Arum esculentum</name>
    <dbReference type="NCBI Taxonomy" id="4460"/>
    <lineage>
        <taxon>Eukaryota</taxon>
        <taxon>Viridiplantae</taxon>
        <taxon>Streptophyta</taxon>
        <taxon>Embryophyta</taxon>
        <taxon>Tracheophyta</taxon>
        <taxon>Spermatophyta</taxon>
        <taxon>Magnoliopsida</taxon>
        <taxon>Liliopsida</taxon>
        <taxon>Araceae</taxon>
        <taxon>Aroideae</taxon>
        <taxon>Colocasieae</taxon>
        <taxon>Colocasia</taxon>
    </lineage>
</organism>
<accession>A0A843TTC0</accession>
<dbReference type="Proteomes" id="UP000652761">
    <property type="component" value="Unassembled WGS sequence"/>
</dbReference>
<dbReference type="EMBL" id="NMUH01000103">
    <property type="protein sequence ID" value="MQL71599.1"/>
    <property type="molecule type" value="Genomic_DNA"/>
</dbReference>
<evidence type="ECO:0000256" key="1">
    <source>
        <dbReference type="SAM" id="MobiDB-lite"/>
    </source>
</evidence>
<evidence type="ECO:0000313" key="3">
    <source>
        <dbReference type="Proteomes" id="UP000652761"/>
    </source>
</evidence>
<name>A0A843TTC0_COLES</name>
<reference evidence="2" key="1">
    <citation type="submission" date="2017-07" db="EMBL/GenBank/DDBJ databases">
        <title>Taro Niue Genome Assembly and Annotation.</title>
        <authorList>
            <person name="Atibalentja N."/>
            <person name="Keating K."/>
            <person name="Fields C.J."/>
        </authorList>
    </citation>
    <scope>NUCLEOTIDE SEQUENCE</scope>
    <source>
        <strain evidence="2">Niue_2</strain>
        <tissue evidence="2">Leaf</tissue>
    </source>
</reference>
<proteinExistence type="predicted"/>